<dbReference type="PaxDb" id="55529-EKX50444"/>
<dbReference type="KEGG" id="gtt:GUITHDRAFT_151152"/>
<dbReference type="Proteomes" id="UP000011087">
    <property type="component" value="Unassembled WGS sequence"/>
</dbReference>
<keyword evidence="4" id="KW-1185">Reference proteome</keyword>
<accession>L1JQ91</accession>
<dbReference type="EnsemblProtists" id="EKX50444">
    <property type="protein sequence ID" value="EKX50444"/>
    <property type="gene ID" value="GUITHDRAFT_151152"/>
</dbReference>
<proteinExistence type="predicted"/>
<feature type="region of interest" description="Disordered" evidence="1">
    <location>
        <begin position="38"/>
        <end position="64"/>
    </location>
</feature>
<evidence type="ECO:0000313" key="3">
    <source>
        <dbReference type="EnsemblProtists" id="EKX50444"/>
    </source>
</evidence>
<organism evidence="2">
    <name type="scientific">Guillardia theta (strain CCMP2712)</name>
    <name type="common">Cryptophyte</name>
    <dbReference type="NCBI Taxonomy" id="905079"/>
    <lineage>
        <taxon>Eukaryota</taxon>
        <taxon>Cryptophyceae</taxon>
        <taxon>Pyrenomonadales</taxon>
        <taxon>Geminigeraceae</taxon>
        <taxon>Guillardia</taxon>
    </lineage>
</organism>
<gene>
    <name evidence="2" type="ORF">GUITHDRAFT_151152</name>
</gene>
<protein>
    <submittedName>
        <fullName evidence="2 3">Uncharacterized protein</fullName>
    </submittedName>
</protein>
<reference evidence="4" key="2">
    <citation type="submission" date="2012-11" db="EMBL/GenBank/DDBJ databases">
        <authorList>
            <person name="Kuo A."/>
            <person name="Curtis B.A."/>
            <person name="Tanifuji G."/>
            <person name="Burki F."/>
            <person name="Gruber A."/>
            <person name="Irimia M."/>
            <person name="Maruyama S."/>
            <person name="Arias M.C."/>
            <person name="Ball S.G."/>
            <person name="Gile G.H."/>
            <person name="Hirakawa Y."/>
            <person name="Hopkins J.F."/>
            <person name="Rensing S.A."/>
            <person name="Schmutz J."/>
            <person name="Symeonidi A."/>
            <person name="Elias M."/>
            <person name="Eveleigh R.J."/>
            <person name="Herman E.K."/>
            <person name="Klute M.J."/>
            <person name="Nakayama T."/>
            <person name="Obornik M."/>
            <person name="Reyes-Prieto A."/>
            <person name="Armbrust E.V."/>
            <person name="Aves S.J."/>
            <person name="Beiko R.G."/>
            <person name="Coutinho P."/>
            <person name="Dacks J.B."/>
            <person name="Durnford D.G."/>
            <person name="Fast N.M."/>
            <person name="Green B.R."/>
            <person name="Grisdale C."/>
            <person name="Hempe F."/>
            <person name="Henrissat B."/>
            <person name="Hoppner M.P."/>
            <person name="Ishida K.-I."/>
            <person name="Kim E."/>
            <person name="Koreny L."/>
            <person name="Kroth P.G."/>
            <person name="Liu Y."/>
            <person name="Malik S.-B."/>
            <person name="Maier U.G."/>
            <person name="McRose D."/>
            <person name="Mock T."/>
            <person name="Neilson J.A."/>
            <person name="Onodera N.T."/>
            <person name="Poole A.M."/>
            <person name="Pritham E.J."/>
            <person name="Richards T.A."/>
            <person name="Rocap G."/>
            <person name="Roy S.W."/>
            <person name="Sarai C."/>
            <person name="Schaack S."/>
            <person name="Shirato S."/>
            <person name="Slamovits C.H."/>
            <person name="Spencer D.F."/>
            <person name="Suzuki S."/>
            <person name="Worden A.Z."/>
            <person name="Zauner S."/>
            <person name="Barry K."/>
            <person name="Bell C."/>
            <person name="Bharti A.K."/>
            <person name="Crow J.A."/>
            <person name="Grimwood J."/>
            <person name="Kramer R."/>
            <person name="Lindquist E."/>
            <person name="Lucas S."/>
            <person name="Salamov A."/>
            <person name="McFadden G.I."/>
            <person name="Lane C.E."/>
            <person name="Keeling P.J."/>
            <person name="Gray M.W."/>
            <person name="Grigoriev I.V."/>
            <person name="Archibald J.M."/>
        </authorList>
    </citation>
    <scope>NUCLEOTIDE SEQUENCE</scope>
    <source>
        <strain evidence="4">CCMP2712</strain>
    </source>
</reference>
<name>L1JQ91_GUITC</name>
<sequence length="211" mass="23091">MLKGDRNSPITMIFQRTVGQSQDQVVVTILRAVLSGAPSSSEGVASPSVRSSPPAPSSSQNDNETIKNLKKQFSGLSFIWGDAVHDSVEESMKEWRADMIFGPKKNISSTAEAPQENSVVGRSFNHLPPSITPQVPMFRSYDNMTPTYARSYQTYNFQPAAADSYRMSMMSPMPAASYASSYRGTPTYSSFVSNYASMPQIAPLGKNDFVC</sequence>
<evidence type="ECO:0000313" key="4">
    <source>
        <dbReference type="Proteomes" id="UP000011087"/>
    </source>
</evidence>
<reference evidence="2 4" key="1">
    <citation type="journal article" date="2012" name="Nature">
        <title>Algal genomes reveal evolutionary mosaicism and the fate of nucleomorphs.</title>
        <authorList>
            <consortium name="DOE Joint Genome Institute"/>
            <person name="Curtis B.A."/>
            <person name="Tanifuji G."/>
            <person name="Burki F."/>
            <person name="Gruber A."/>
            <person name="Irimia M."/>
            <person name="Maruyama S."/>
            <person name="Arias M.C."/>
            <person name="Ball S.G."/>
            <person name="Gile G.H."/>
            <person name="Hirakawa Y."/>
            <person name="Hopkins J.F."/>
            <person name="Kuo A."/>
            <person name="Rensing S.A."/>
            <person name="Schmutz J."/>
            <person name="Symeonidi A."/>
            <person name="Elias M."/>
            <person name="Eveleigh R.J."/>
            <person name="Herman E.K."/>
            <person name="Klute M.J."/>
            <person name="Nakayama T."/>
            <person name="Obornik M."/>
            <person name="Reyes-Prieto A."/>
            <person name="Armbrust E.V."/>
            <person name="Aves S.J."/>
            <person name="Beiko R.G."/>
            <person name="Coutinho P."/>
            <person name="Dacks J.B."/>
            <person name="Durnford D.G."/>
            <person name="Fast N.M."/>
            <person name="Green B.R."/>
            <person name="Grisdale C.J."/>
            <person name="Hempel F."/>
            <person name="Henrissat B."/>
            <person name="Hoppner M.P."/>
            <person name="Ishida K."/>
            <person name="Kim E."/>
            <person name="Koreny L."/>
            <person name="Kroth P.G."/>
            <person name="Liu Y."/>
            <person name="Malik S.B."/>
            <person name="Maier U.G."/>
            <person name="McRose D."/>
            <person name="Mock T."/>
            <person name="Neilson J.A."/>
            <person name="Onodera N.T."/>
            <person name="Poole A.M."/>
            <person name="Pritham E.J."/>
            <person name="Richards T.A."/>
            <person name="Rocap G."/>
            <person name="Roy S.W."/>
            <person name="Sarai C."/>
            <person name="Schaack S."/>
            <person name="Shirato S."/>
            <person name="Slamovits C.H."/>
            <person name="Spencer D.F."/>
            <person name="Suzuki S."/>
            <person name="Worden A.Z."/>
            <person name="Zauner S."/>
            <person name="Barry K."/>
            <person name="Bell C."/>
            <person name="Bharti A.K."/>
            <person name="Crow J.A."/>
            <person name="Grimwood J."/>
            <person name="Kramer R."/>
            <person name="Lindquist E."/>
            <person name="Lucas S."/>
            <person name="Salamov A."/>
            <person name="McFadden G.I."/>
            <person name="Lane C.E."/>
            <person name="Keeling P.J."/>
            <person name="Gray M.W."/>
            <person name="Grigoriev I.V."/>
            <person name="Archibald J.M."/>
        </authorList>
    </citation>
    <scope>NUCLEOTIDE SEQUENCE</scope>
    <source>
        <strain evidence="2 4">CCMP2712</strain>
    </source>
</reference>
<dbReference type="HOGENOM" id="CLU_1306897_0_0_1"/>
<dbReference type="RefSeq" id="XP_005837424.1">
    <property type="nucleotide sequence ID" value="XM_005837367.1"/>
</dbReference>
<dbReference type="GeneID" id="17307166"/>
<dbReference type="EMBL" id="JH992978">
    <property type="protein sequence ID" value="EKX50444.1"/>
    <property type="molecule type" value="Genomic_DNA"/>
</dbReference>
<evidence type="ECO:0000313" key="2">
    <source>
        <dbReference type="EMBL" id="EKX50444.1"/>
    </source>
</evidence>
<evidence type="ECO:0000256" key="1">
    <source>
        <dbReference type="SAM" id="MobiDB-lite"/>
    </source>
</evidence>
<reference evidence="3" key="3">
    <citation type="submission" date="2015-06" db="UniProtKB">
        <authorList>
            <consortium name="EnsemblProtists"/>
        </authorList>
    </citation>
    <scope>IDENTIFICATION</scope>
</reference>
<dbReference type="AlphaFoldDB" id="L1JQ91"/>